<dbReference type="GO" id="GO:0071424">
    <property type="term" value="F:rRNA (cytosine-N4-)-methyltransferase activity"/>
    <property type="evidence" value="ECO:0007669"/>
    <property type="project" value="UniProtKB-UniRule"/>
</dbReference>
<comment type="catalytic activity">
    <reaction evidence="6">
        <text>cytidine(1402) in 16S rRNA + S-adenosyl-L-methionine = N(4)-methylcytidine(1402) in 16S rRNA + S-adenosyl-L-homocysteine + H(+)</text>
        <dbReference type="Rhea" id="RHEA:42928"/>
        <dbReference type="Rhea" id="RHEA-COMP:10286"/>
        <dbReference type="Rhea" id="RHEA-COMP:10287"/>
        <dbReference type="ChEBI" id="CHEBI:15378"/>
        <dbReference type="ChEBI" id="CHEBI:57856"/>
        <dbReference type="ChEBI" id="CHEBI:59789"/>
        <dbReference type="ChEBI" id="CHEBI:74506"/>
        <dbReference type="ChEBI" id="CHEBI:82748"/>
        <dbReference type="EC" id="2.1.1.199"/>
    </reaction>
</comment>
<feature type="binding site" evidence="6">
    <location>
        <position position="49"/>
    </location>
    <ligand>
        <name>S-adenosyl-L-methionine</name>
        <dbReference type="ChEBI" id="CHEBI:59789"/>
    </ligand>
</feature>
<evidence type="ECO:0000256" key="5">
    <source>
        <dbReference type="ARBA" id="ARBA00022691"/>
    </source>
</evidence>
<dbReference type="GO" id="GO:0070475">
    <property type="term" value="P:rRNA base methylation"/>
    <property type="evidence" value="ECO:0007669"/>
    <property type="project" value="UniProtKB-UniRule"/>
</dbReference>
<keyword evidence="2 6" id="KW-0698">rRNA processing</keyword>
<evidence type="ECO:0000256" key="6">
    <source>
        <dbReference type="HAMAP-Rule" id="MF_01007"/>
    </source>
</evidence>
<feature type="binding site" evidence="6">
    <location>
        <position position="69"/>
    </location>
    <ligand>
        <name>S-adenosyl-L-methionine</name>
        <dbReference type="ChEBI" id="CHEBI:59789"/>
    </ligand>
</feature>
<dbReference type="PANTHER" id="PTHR11265">
    <property type="entry name" value="S-ADENOSYL-METHYLTRANSFERASE MRAW"/>
    <property type="match status" value="1"/>
</dbReference>
<dbReference type="HAMAP" id="MF_01007">
    <property type="entry name" value="16SrRNA_methyltr_H"/>
    <property type="match status" value="1"/>
</dbReference>
<dbReference type="PIRSF" id="PIRSF004486">
    <property type="entry name" value="MraW"/>
    <property type="match status" value="1"/>
</dbReference>
<dbReference type="EC" id="2.1.1.199" evidence="6"/>
<dbReference type="InterPro" id="IPR029063">
    <property type="entry name" value="SAM-dependent_MTases_sf"/>
</dbReference>
<gene>
    <name evidence="6" type="primary">rsmH</name>
</gene>
<evidence type="ECO:0000256" key="4">
    <source>
        <dbReference type="ARBA" id="ARBA00022679"/>
    </source>
</evidence>
<dbReference type="PANTHER" id="PTHR11265:SF0">
    <property type="entry name" value="12S RRNA N4-METHYLCYTIDINE METHYLTRANSFERASE"/>
    <property type="match status" value="1"/>
</dbReference>
<evidence type="ECO:0000313" key="7">
    <source>
        <dbReference type="EMBL" id="AGQ19674.1"/>
    </source>
</evidence>
<reference evidence="7" key="1">
    <citation type="journal article" date="2013" name="Sci. Rep.">
        <title>Metagenomics uncovers a new group of low GC and ultra-small marine Actinobacteria.</title>
        <authorList>
            <person name="Ghai R."/>
            <person name="Mizuno C.M."/>
            <person name="Picazo A."/>
            <person name="Camacho A."/>
            <person name="Rodriguez-Valera F."/>
        </authorList>
    </citation>
    <scope>NUCLEOTIDE SEQUENCE</scope>
</reference>
<dbReference type="SUPFAM" id="SSF81799">
    <property type="entry name" value="Putative methyltransferase TM0872, insert domain"/>
    <property type="match status" value="1"/>
</dbReference>
<keyword evidence="3 6" id="KW-0489">Methyltransferase</keyword>
<feature type="binding site" evidence="6">
    <location>
        <begin position="31"/>
        <end position="33"/>
    </location>
    <ligand>
        <name>S-adenosyl-L-methionine</name>
        <dbReference type="ChEBI" id="CHEBI:59789"/>
    </ligand>
</feature>
<dbReference type="Pfam" id="PF01795">
    <property type="entry name" value="Methyltransf_5"/>
    <property type="match status" value="1"/>
</dbReference>
<evidence type="ECO:0000256" key="2">
    <source>
        <dbReference type="ARBA" id="ARBA00022552"/>
    </source>
</evidence>
<organism evidence="7">
    <name type="scientific">Candidatus Actinomarina minuta</name>
    <dbReference type="NCBI Taxonomy" id="1389454"/>
    <lineage>
        <taxon>Bacteria</taxon>
        <taxon>Bacillati</taxon>
        <taxon>Actinomycetota</taxon>
        <taxon>Actinomycetes</taxon>
        <taxon>Candidatus Actinomarinidae</taxon>
        <taxon>Candidatus Actinomarinales</taxon>
        <taxon>Candidatus Actinomarineae</taxon>
        <taxon>Candidatus Actinomarinaceae</taxon>
        <taxon>Candidatus Actinomarina</taxon>
    </lineage>
</organism>
<dbReference type="Gene3D" id="1.10.150.170">
    <property type="entry name" value="Putative methyltransferase TM0872, insert domain"/>
    <property type="match status" value="1"/>
</dbReference>
<name>S5DLD7_9ACTN</name>
<comment type="function">
    <text evidence="6">Specifically methylates the N4 position of cytidine in position 1402 (C1402) of 16S rRNA.</text>
</comment>
<keyword evidence="4 6" id="KW-0808">Transferase</keyword>
<dbReference type="GO" id="GO:0005737">
    <property type="term" value="C:cytoplasm"/>
    <property type="evidence" value="ECO:0007669"/>
    <property type="project" value="UniProtKB-SubCell"/>
</dbReference>
<dbReference type="InterPro" id="IPR002903">
    <property type="entry name" value="RsmH"/>
</dbReference>
<evidence type="ECO:0000256" key="1">
    <source>
        <dbReference type="ARBA" id="ARBA00010396"/>
    </source>
</evidence>
<evidence type="ECO:0000256" key="3">
    <source>
        <dbReference type="ARBA" id="ARBA00022603"/>
    </source>
</evidence>
<proteinExistence type="inferred from homology"/>
<sequence>MPHIGVMKEEISSILDDVPPGIFIDSTYGYGSHFDTIIKHSQLTPIGFDRDLEAVDNSDPSHEVINLNFSKISDYVNNNSLSPISGILYDLGVSSHQIDTPNRGFSFSIDSNLDMRMNQKDELTAQKVLNTFSYENLYSIFSEFGEERYSKSIAKKIIENRPINKTIELSNIIKNSVPKQNPIFIEKSIRRIFQSLRIYINDELNELKESLLKVKDLIQKNGVIICISYHSLEDRIIKNFMKDLTLGCICDPSIAICVCNNIQIFEYPKRKKYYPNKEEINSNSRANSATLRYVRKI</sequence>
<dbReference type="NCBIfam" id="TIGR00006">
    <property type="entry name" value="16S rRNA (cytosine(1402)-N(4))-methyltransferase RsmH"/>
    <property type="match status" value="1"/>
</dbReference>
<accession>S5DLD7</accession>
<comment type="subcellular location">
    <subcellularLocation>
        <location evidence="6">Cytoplasm</location>
    </subcellularLocation>
</comment>
<keyword evidence="6" id="KW-0963">Cytoplasm</keyword>
<dbReference type="AlphaFoldDB" id="S5DLD7"/>
<protein>
    <recommendedName>
        <fullName evidence="6">Ribosomal RNA small subunit methyltransferase H</fullName>
        <ecNumber evidence="6">2.1.1.199</ecNumber>
    </recommendedName>
    <alternativeName>
        <fullName evidence="6">16S rRNA m(4)C1402 methyltransferase</fullName>
    </alternativeName>
    <alternativeName>
        <fullName evidence="6">rRNA (cytosine-N(4)-)-methyltransferase RsmH</fullName>
    </alternativeName>
</protein>
<dbReference type="InterPro" id="IPR023397">
    <property type="entry name" value="SAM-dep_MeTrfase_MraW_recog"/>
</dbReference>
<dbReference type="SUPFAM" id="SSF53335">
    <property type="entry name" value="S-adenosyl-L-methionine-dependent methyltransferases"/>
    <property type="match status" value="1"/>
</dbReference>
<comment type="similarity">
    <text evidence="1 6">Belongs to the methyltransferase superfamily. RsmH family.</text>
</comment>
<keyword evidence="5 6" id="KW-0949">S-adenosyl-L-methionine</keyword>
<dbReference type="Gene3D" id="3.40.50.150">
    <property type="entry name" value="Vaccinia Virus protein VP39"/>
    <property type="match status" value="1"/>
</dbReference>
<dbReference type="EMBL" id="KC811139">
    <property type="protein sequence ID" value="AGQ19674.1"/>
    <property type="molecule type" value="Genomic_DNA"/>
</dbReference>
<feature type="binding site" evidence="6">
    <location>
        <position position="90"/>
    </location>
    <ligand>
        <name>S-adenosyl-L-methionine</name>
        <dbReference type="ChEBI" id="CHEBI:59789"/>
    </ligand>
</feature>
<feature type="binding site" evidence="6">
    <location>
        <position position="97"/>
    </location>
    <ligand>
        <name>S-adenosyl-L-methionine</name>
        <dbReference type="ChEBI" id="CHEBI:59789"/>
    </ligand>
</feature>